<protein>
    <submittedName>
        <fullName evidence="1">Uncharacterized protein</fullName>
    </submittedName>
</protein>
<accession>A0ACC0WSN8</accession>
<reference evidence="1 2" key="1">
    <citation type="journal article" date="2022" name="bioRxiv">
        <title>The genome of the oomycete Peronosclerospora sorghi, a cosmopolitan pathogen of maize and sorghum, is inflated with dispersed pseudogenes.</title>
        <authorList>
            <person name="Fletcher K."/>
            <person name="Martin F."/>
            <person name="Isakeit T."/>
            <person name="Cavanaugh K."/>
            <person name="Magill C."/>
            <person name="Michelmore R."/>
        </authorList>
    </citation>
    <scope>NUCLEOTIDE SEQUENCE [LARGE SCALE GENOMIC DNA]</scope>
    <source>
        <strain evidence="1">P6</strain>
    </source>
</reference>
<gene>
    <name evidence="1" type="ORF">PsorP6_001524</name>
</gene>
<dbReference type="Proteomes" id="UP001163321">
    <property type="component" value="Chromosome 1"/>
</dbReference>
<comment type="caution">
    <text evidence="1">The sequence shown here is derived from an EMBL/GenBank/DDBJ whole genome shotgun (WGS) entry which is preliminary data.</text>
</comment>
<evidence type="ECO:0000313" key="2">
    <source>
        <dbReference type="Proteomes" id="UP001163321"/>
    </source>
</evidence>
<evidence type="ECO:0000313" key="1">
    <source>
        <dbReference type="EMBL" id="KAI9921064.1"/>
    </source>
</evidence>
<name>A0ACC0WSN8_9STRA</name>
<dbReference type="EMBL" id="CM047580">
    <property type="protein sequence ID" value="KAI9921064.1"/>
    <property type="molecule type" value="Genomic_DNA"/>
</dbReference>
<proteinExistence type="predicted"/>
<sequence length="202" mass="22335">MEAQMQVLRKNCRYSEEINIKYCLKLIATPADNHTNAYELQRPSTLVPPVDGTYWHTRFGHFIGYGDGYYSYVYALVFAADIWRTIFNGPQGPLSYESGNTLFQKLKIVNFMRIEVFASSCTLATCSCSTPASNAVFLASELLATVFTTSEPSEIDISVTSITSGFICINCFFTADTACCRRVKIATLPSSFMGPATQPVSS</sequence>
<organism evidence="1 2">
    <name type="scientific">Peronosclerospora sorghi</name>
    <dbReference type="NCBI Taxonomy" id="230839"/>
    <lineage>
        <taxon>Eukaryota</taxon>
        <taxon>Sar</taxon>
        <taxon>Stramenopiles</taxon>
        <taxon>Oomycota</taxon>
        <taxon>Peronosporomycetes</taxon>
        <taxon>Peronosporales</taxon>
        <taxon>Peronosporaceae</taxon>
        <taxon>Peronosclerospora</taxon>
    </lineage>
</organism>
<keyword evidence="2" id="KW-1185">Reference proteome</keyword>